<keyword evidence="2" id="KW-1185">Reference proteome</keyword>
<evidence type="ECO:0000313" key="2">
    <source>
        <dbReference type="Proteomes" id="UP000789706"/>
    </source>
</evidence>
<dbReference type="AlphaFoldDB" id="A0A9N8V4D1"/>
<name>A0A9N8V4D1_9GLOM</name>
<gene>
    <name evidence="1" type="ORF">DEBURN_LOCUS676</name>
</gene>
<accession>A0A9N8V4D1</accession>
<sequence>MGFLISNPTSNYTKTFWSCFRKALDDNQKNRDGKCRILSIIANDFTYKELENNLDVATHTIGESRKHAMVNGFGCPPLVKPIFYRLKFTMEQINQFEYFFTRKDVVNMSSHKNYSQSGLPIMYLQDHKQALWEKFSEEYPNGIHHTAFMTCLQGSRYVFQNNLGGLCSECNECGYEVFASIDTIIGTHIGDESLKISQAIKQYVKLGNTIENDDDIEIAINEIVGTKFANLLPNQNQGEDISFIYARILPEIGEWKKWSSTQIEKIQKE</sequence>
<organism evidence="1 2">
    <name type="scientific">Diversispora eburnea</name>
    <dbReference type="NCBI Taxonomy" id="1213867"/>
    <lineage>
        <taxon>Eukaryota</taxon>
        <taxon>Fungi</taxon>
        <taxon>Fungi incertae sedis</taxon>
        <taxon>Mucoromycota</taxon>
        <taxon>Glomeromycotina</taxon>
        <taxon>Glomeromycetes</taxon>
        <taxon>Diversisporales</taxon>
        <taxon>Diversisporaceae</taxon>
        <taxon>Diversispora</taxon>
    </lineage>
</organism>
<comment type="caution">
    <text evidence="1">The sequence shown here is derived from an EMBL/GenBank/DDBJ whole genome shotgun (WGS) entry which is preliminary data.</text>
</comment>
<proteinExistence type="predicted"/>
<reference evidence="1" key="1">
    <citation type="submission" date="2021-06" db="EMBL/GenBank/DDBJ databases">
        <authorList>
            <person name="Kallberg Y."/>
            <person name="Tangrot J."/>
            <person name="Rosling A."/>
        </authorList>
    </citation>
    <scope>NUCLEOTIDE SEQUENCE</scope>
    <source>
        <strain evidence="1">AZ414A</strain>
    </source>
</reference>
<evidence type="ECO:0000313" key="1">
    <source>
        <dbReference type="EMBL" id="CAG8434252.1"/>
    </source>
</evidence>
<protein>
    <submittedName>
        <fullName evidence="1">3254_t:CDS:1</fullName>
    </submittedName>
</protein>
<dbReference type="Proteomes" id="UP000789706">
    <property type="component" value="Unassembled WGS sequence"/>
</dbReference>
<dbReference type="OrthoDB" id="2429297at2759"/>
<dbReference type="EMBL" id="CAJVPK010000024">
    <property type="protein sequence ID" value="CAG8434252.1"/>
    <property type="molecule type" value="Genomic_DNA"/>
</dbReference>